<keyword evidence="2" id="KW-1185">Reference proteome</keyword>
<gene>
    <name evidence="1" type="ORF">NP493_237g03062</name>
</gene>
<organism evidence="1 2">
    <name type="scientific">Ridgeia piscesae</name>
    <name type="common">Tubeworm</name>
    <dbReference type="NCBI Taxonomy" id="27915"/>
    <lineage>
        <taxon>Eukaryota</taxon>
        <taxon>Metazoa</taxon>
        <taxon>Spiralia</taxon>
        <taxon>Lophotrochozoa</taxon>
        <taxon>Annelida</taxon>
        <taxon>Polychaeta</taxon>
        <taxon>Sedentaria</taxon>
        <taxon>Canalipalpata</taxon>
        <taxon>Sabellida</taxon>
        <taxon>Siboglinidae</taxon>
        <taxon>Ridgeia</taxon>
    </lineage>
</organism>
<comment type="caution">
    <text evidence="1">The sequence shown here is derived from an EMBL/GenBank/DDBJ whole genome shotgun (WGS) entry which is preliminary data.</text>
</comment>
<evidence type="ECO:0000313" key="1">
    <source>
        <dbReference type="EMBL" id="KAK2185426.1"/>
    </source>
</evidence>
<dbReference type="EMBL" id="JAODUO010000237">
    <property type="protein sequence ID" value="KAK2185426.1"/>
    <property type="molecule type" value="Genomic_DNA"/>
</dbReference>
<reference evidence="1" key="1">
    <citation type="journal article" date="2023" name="Mol. Biol. Evol.">
        <title>Third-Generation Sequencing Reveals the Adaptive Role of the Epigenome in Three Deep-Sea Polychaetes.</title>
        <authorList>
            <person name="Perez M."/>
            <person name="Aroh O."/>
            <person name="Sun Y."/>
            <person name="Lan Y."/>
            <person name="Juniper S.K."/>
            <person name="Young C.R."/>
            <person name="Angers B."/>
            <person name="Qian P.Y."/>
        </authorList>
    </citation>
    <scope>NUCLEOTIDE SEQUENCE</scope>
    <source>
        <strain evidence="1">R07B-5</strain>
    </source>
</reference>
<accession>A0AAD9NZT8</accession>
<evidence type="ECO:0000313" key="2">
    <source>
        <dbReference type="Proteomes" id="UP001209878"/>
    </source>
</evidence>
<sequence>MHYITSILRRILSDRHVPCRFYIAWSSLDSDILCHIDQNSCTVTPDVVRTFKDTQSANDRSRMTKAAILETSQLALVLPPTPGKQYLCQDYFRSTVSHACTALVECTKSVMRIVFVSCTSHLGFLCSYRICDVQHKQALGIVQLLLPETKHISLRSVCCVLLVLVDTVLPNRLSSSHRTFIELIRTTAGRERRADIKTITVR</sequence>
<dbReference type="Proteomes" id="UP001209878">
    <property type="component" value="Unassembled WGS sequence"/>
</dbReference>
<dbReference type="AlphaFoldDB" id="A0AAD9NZT8"/>
<name>A0AAD9NZT8_RIDPI</name>
<proteinExistence type="predicted"/>
<protein>
    <submittedName>
        <fullName evidence="1">Uncharacterized protein</fullName>
    </submittedName>
</protein>